<dbReference type="Gene3D" id="3.40.50.80">
    <property type="entry name" value="Nucleotide-binding domain of ferredoxin-NADP reductase (FNR) module"/>
    <property type="match status" value="1"/>
</dbReference>
<evidence type="ECO:0000256" key="3">
    <source>
        <dbReference type="ARBA" id="ARBA00022989"/>
    </source>
</evidence>
<dbReference type="PANTHER" id="PTHR11972:SF69">
    <property type="entry name" value="FERRIC REDUCTION OXIDASE 6-RELATED"/>
    <property type="match status" value="1"/>
</dbReference>
<sequence>MLVEHASAAYPRSFAAGGIVTPTIGSDDDESALPPYNVKPFSQAYFSWEAVNTSDGWVMNGTFNFSNGEYVAIGLNSYKKMDGPIIICNANNSANSATCYDYIGDTYTIKQLTDNDLAPELQATTTMAATANGVTLISFTKIVTSYSLNYSLVNIGGFNRMIFARGKWNNLPAPTQHQTADSSSFSINFVTGIVISPTSDSYQYVLYPAIGLMVLVSIILKIAIGCYRVKISDRLRFYGVIGLCGTYVLVVAAYILVYYSDYLIMVTPKASFRATGQGNVFIMGTLLLPVARRFFFSEFFGIPPERAIKFHMFLALLFLLTSTVHGAGMWYQYGTTQIVRWRDKDTASRLPGLIAYVLVLVQITVGLLRHLIGYERFRAMHYLYLPILFFMCCHAPIMCYSVIPAIALYLLTNIQKRFFVPVGAKETITYCEVDEATQTTIIDVVKYDPVPPGSWYFITLPDIGRVGHPFSVCRCRKTAEFQTLRFIIRNTAARSTPPIPSGVIPKTIHGILYKGKKDIEKAPGWTTRLYEHVASGKKLDEYRLDGPYGILEHNPMNYYNYILVAGGVGISSIGYMLSKIAEADAKIIGNKDAKCNMLLVWVVSDPSWVHLLGEEIAVARHLLKRTCTNLKCVFKIFITNSRTLDAKFVRNISPSITSTVNVVYGSRPNFMEEFKTFETQTKNHYITSADNVINTLGSAVMYCCGPEGLITSAVEATKSLKELAVDVNLGAYEF</sequence>
<evidence type="ECO:0000256" key="1">
    <source>
        <dbReference type="ARBA" id="ARBA00004141"/>
    </source>
</evidence>
<feature type="transmembrane region" description="Helical" evidence="6">
    <location>
        <begin position="280"/>
        <end position="300"/>
    </location>
</feature>
<dbReference type="InterPro" id="IPR050369">
    <property type="entry name" value="RBOH/FRE"/>
</dbReference>
<reference evidence="10" key="1">
    <citation type="submission" date="2015-09" db="EMBL/GenBank/DDBJ databases">
        <authorList>
            <consortium name="Pathogen Informatics"/>
        </authorList>
    </citation>
    <scope>NUCLEOTIDE SEQUENCE [LARGE SCALE GENOMIC DNA]</scope>
    <source>
        <strain evidence="10">Lake Konstanz</strain>
    </source>
</reference>
<organism evidence="9 10">
    <name type="scientific">Bodo saltans</name>
    <name type="common">Flagellated protozoan</name>
    <dbReference type="NCBI Taxonomy" id="75058"/>
    <lineage>
        <taxon>Eukaryota</taxon>
        <taxon>Discoba</taxon>
        <taxon>Euglenozoa</taxon>
        <taxon>Kinetoplastea</taxon>
        <taxon>Metakinetoplastina</taxon>
        <taxon>Eubodonida</taxon>
        <taxon>Bodonidae</taxon>
        <taxon>Bodo</taxon>
    </lineage>
</organism>
<dbReference type="PANTHER" id="PTHR11972">
    <property type="entry name" value="NADPH OXIDASE"/>
    <property type="match status" value="1"/>
</dbReference>
<feature type="transmembrane region" description="Helical" evidence="6">
    <location>
        <begin position="384"/>
        <end position="411"/>
    </location>
</feature>
<feature type="domain" description="Ferric oxidoreductase" evidence="7">
    <location>
        <begin position="280"/>
        <end position="392"/>
    </location>
</feature>
<gene>
    <name evidence="9" type="ORF">BSAL_09615</name>
</gene>
<evidence type="ECO:0000259" key="7">
    <source>
        <dbReference type="Pfam" id="PF01794"/>
    </source>
</evidence>
<dbReference type="Pfam" id="PF01794">
    <property type="entry name" value="Ferric_reduct"/>
    <property type="match status" value="1"/>
</dbReference>
<feature type="transmembrane region" description="Helical" evidence="6">
    <location>
        <begin position="204"/>
        <end position="223"/>
    </location>
</feature>
<name>A0A0S4J7G1_BODSA</name>
<dbReference type="VEuPathDB" id="TriTrypDB:BSAL_09615"/>
<keyword evidence="2 6" id="KW-0812">Transmembrane</keyword>
<dbReference type="InterPro" id="IPR039261">
    <property type="entry name" value="FNR_nucleotide-bd"/>
</dbReference>
<feature type="transmembrane region" description="Helical" evidence="6">
    <location>
        <begin position="235"/>
        <end position="260"/>
    </location>
</feature>
<dbReference type="InterPro" id="IPR013121">
    <property type="entry name" value="Fe_red_NAD-bd_6"/>
</dbReference>
<dbReference type="CDD" id="cd06186">
    <property type="entry name" value="NOX_Duox_like_FAD_NADP"/>
    <property type="match status" value="1"/>
</dbReference>
<evidence type="ECO:0000259" key="8">
    <source>
        <dbReference type="Pfam" id="PF08030"/>
    </source>
</evidence>
<feature type="transmembrane region" description="Helical" evidence="6">
    <location>
        <begin position="312"/>
        <end position="333"/>
    </location>
</feature>
<proteinExistence type="predicted"/>
<evidence type="ECO:0000256" key="5">
    <source>
        <dbReference type="ARBA" id="ARBA00023136"/>
    </source>
</evidence>
<dbReference type="GO" id="GO:0016491">
    <property type="term" value="F:oxidoreductase activity"/>
    <property type="evidence" value="ECO:0007669"/>
    <property type="project" value="UniProtKB-KW"/>
</dbReference>
<accession>A0A0S4J7G1</accession>
<keyword evidence="10" id="KW-1185">Reference proteome</keyword>
<protein>
    <submittedName>
        <fullName evidence="9">Ferric reductase-like protein, putative</fullName>
    </submittedName>
</protein>
<dbReference type="OrthoDB" id="17725at2759"/>
<evidence type="ECO:0000313" key="10">
    <source>
        <dbReference type="Proteomes" id="UP000051952"/>
    </source>
</evidence>
<keyword evidence="3 6" id="KW-1133">Transmembrane helix</keyword>
<evidence type="ECO:0000256" key="2">
    <source>
        <dbReference type="ARBA" id="ARBA00022692"/>
    </source>
</evidence>
<feature type="transmembrane region" description="Helical" evidence="6">
    <location>
        <begin position="353"/>
        <end position="372"/>
    </location>
</feature>
<evidence type="ECO:0000313" key="9">
    <source>
        <dbReference type="EMBL" id="CUG87334.1"/>
    </source>
</evidence>
<dbReference type="Proteomes" id="UP000051952">
    <property type="component" value="Unassembled WGS sequence"/>
</dbReference>
<comment type="subcellular location">
    <subcellularLocation>
        <location evidence="1">Membrane</location>
        <topology evidence="1">Multi-pass membrane protein</topology>
    </subcellularLocation>
</comment>
<dbReference type="InterPro" id="IPR013130">
    <property type="entry name" value="Fe3_Rdtase_TM_dom"/>
</dbReference>
<evidence type="ECO:0000256" key="6">
    <source>
        <dbReference type="SAM" id="Phobius"/>
    </source>
</evidence>
<keyword evidence="4" id="KW-0560">Oxidoreductase</keyword>
<feature type="domain" description="Ferric reductase NAD binding" evidence="8">
    <location>
        <begin position="560"/>
        <end position="712"/>
    </location>
</feature>
<dbReference type="EMBL" id="CYKH01001500">
    <property type="protein sequence ID" value="CUG87334.1"/>
    <property type="molecule type" value="Genomic_DNA"/>
</dbReference>
<dbReference type="AlphaFoldDB" id="A0A0S4J7G1"/>
<evidence type="ECO:0000256" key="4">
    <source>
        <dbReference type="ARBA" id="ARBA00023002"/>
    </source>
</evidence>
<dbReference type="GO" id="GO:0005886">
    <property type="term" value="C:plasma membrane"/>
    <property type="evidence" value="ECO:0007669"/>
    <property type="project" value="TreeGrafter"/>
</dbReference>
<dbReference type="Pfam" id="PF08030">
    <property type="entry name" value="NAD_binding_6"/>
    <property type="match status" value="1"/>
</dbReference>
<dbReference type="SUPFAM" id="SSF52343">
    <property type="entry name" value="Ferredoxin reductase-like, C-terminal NADP-linked domain"/>
    <property type="match status" value="1"/>
</dbReference>
<keyword evidence="5 6" id="KW-0472">Membrane</keyword>